<proteinExistence type="predicted"/>
<keyword evidence="3" id="KW-1185">Reference proteome</keyword>
<feature type="region of interest" description="Disordered" evidence="1">
    <location>
        <begin position="44"/>
        <end position="68"/>
    </location>
</feature>
<name>A0ABQ9BHF1_9ROSI</name>
<sequence length="139" mass="15296">MINPGKPKLNLRVIDPLPVFPSIEIRESEHSSTLESVHACGNESDAEWSRSRCGPEAQKDRRKEMRPVNDHGDALATFIHTHKDPAPIDAGVLRALETSSLLHGAGQSEKVSSMKIVESIGISSHLDPCNVRLNLCLWL</sequence>
<dbReference type="Proteomes" id="UP001141253">
    <property type="component" value="Chromosome 6"/>
</dbReference>
<protein>
    <submittedName>
        <fullName evidence="2">Uncharacterized protein</fullName>
    </submittedName>
</protein>
<accession>A0ABQ9BHF1</accession>
<organism evidence="2 3">
    <name type="scientific">Salix suchowensis</name>
    <dbReference type="NCBI Taxonomy" id="1278906"/>
    <lineage>
        <taxon>Eukaryota</taxon>
        <taxon>Viridiplantae</taxon>
        <taxon>Streptophyta</taxon>
        <taxon>Embryophyta</taxon>
        <taxon>Tracheophyta</taxon>
        <taxon>Spermatophyta</taxon>
        <taxon>Magnoliopsida</taxon>
        <taxon>eudicotyledons</taxon>
        <taxon>Gunneridae</taxon>
        <taxon>Pentapetalae</taxon>
        <taxon>rosids</taxon>
        <taxon>fabids</taxon>
        <taxon>Malpighiales</taxon>
        <taxon>Salicaceae</taxon>
        <taxon>Saliceae</taxon>
        <taxon>Salix</taxon>
    </lineage>
</organism>
<feature type="compositionally biased region" description="Basic and acidic residues" evidence="1">
    <location>
        <begin position="57"/>
        <end position="68"/>
    </location>
</feature>
<evidence type="ECO:0000313" key="2">
    <source>
        <dbReference type="EMBL" id="KAJ6382872.1"/>
    </source>
</evidence>
<gene>
    <name evidence="2" type="ORF">OIU77_031322</name>
</gene>
<reference evidence="2" key="2">
    <citation type="journal article" date="2023" name="Int. J. Mol. Sci.">
        <title>De Novo Assembly and Annotation of 11 Diverse Shrub Willow (Salix) Genomes Reveals Novel Gene Organization in Sex-Linked Regions.</title>
        <authorList>
            <person name="Hyden B."/>
            <person name="Feng K."/>
            <person name="Yates T.B."/>
            <person name="Jawdy S."/>
            <person name="Cereghino C."/>
            <person name="Smart L.B."/>
            <person name="Muchero W."/>
        </authorList>
    </citation>
    <scope>NUCLEOTIDE SEQUENCE</scope>
    <source>
        <tissue evidence="2">Shoot tip</tissue>
    </source>
</reference>
<reference evidence="2" key="1">
    <citation type="submission" date="2022-10" db="EMBL/GenBank/DDBJ databases">
        <authorList>
            <person name="Hyden B.L."/>
            <person name="Feng K."/>
            <person name="Yates T."/>
            <person name="Jawdy S."/>
            <person name="Smart L.B."/>
            <person name="Muchero W."/>
        </authorList>
    </citation>
    <scope>NUCLEOTIDE SEQUENCE</scope>
    <source>
        <tissue evidence="2">Shoot tip</tissue>
    </source>
</reference>
<comment type="caution">
    <text evidence="2">The sequence shown here is derived from an EMBL/GenBank/DDBJ whole genome shotgun (WGS) entry which is preliminary data.</text>
</comment>
<evidence type="ECO:0000313" key="3">
    <source>
        <dbReference type="Proteomes" id="UP001141253"/>
    </source>
</evidence>
<dbReference type="EMBL" id="JAPFFI010000009">
    <property type="protein sequence ID" value="KAJ6382872.1"/>
    <property type="molecule type" value="Genomic_DNA"/>
</dbReference>
<evidence type="ECO:0000256" key="1">
    <source>
        <dbReference type="SAM" id="MobiDB-lite"/>
    </source>
</evidence>